<evidence type="ECO:0000256" key="9">
    <source>
        <dbReference type="ARBA" id="ARBA00022801"/>
    </source>
</evidence>
<keyword evidence="8" id="KW-0736">Signalosome</keyword>
<feature type="region of interest" description="Disordered" evidence="13">
    <location>
        <begin position="1"/>
        <end position="31"/>
    </location>
</feature>
<keyword evidence="11" id="KW-0482">Metalloprotease</keyword>
<evidence type="ECO:0000256" key="8">
    <source>
        <dbReference type="ARBA" id="ARBA00022790"/>
    </source>
</evidence>
<evidence type="ECO:0000256" key="2">
    <source>
        <dbReference type="ARBA" id="ARBA00004496"/>
    </source>
</evidence>
<gene>
    <name evidence="15" type="ORF">ABL78_2972</name>
</gene>
<dbReference type="CDD" id="cd08069">
    <property type="entry name" value="MPN_RPN11_CSN5"/>
    <property type="match status" value="1"/>
</dbReference>
<dbReference type="AlphaFoldDB" id="A0A0N1PD30"/>
<keyword evidence="7" id="KW-0479">Metal-binding</keyword>
<dbReference type="PROSITE" id="PS50249">
    <property type="entry name" value="MPN"/>
    <property type="match status" value="1"/>
</dbReference>
<evidence type="ECO:0000256" key="3">
    <source>
        <dbReference type="ARBA" id="ARBA00006008"/>
    </source>
</evidence>
<reference evidence="15 16" key="1">
    <citation type="journal article" date="2015" name="PLoS Pathog.">
        <title>Leptomonas seymouri: Adaptations to the Dixenous Life Cycle Analyzed by Genome Sequencing, Transcriptome Profiling and Co-infection with Leishmania donovani.</title>
        <authorList>
            <person name="Kraeva N."/>
            <person name="Butenko A."/>
            <person name="Hlavacova J."/>
            <person name="Kostygov A."/>
            <person name="Myskova J."/>
            <person name="Grybchuk D."/>
            <person name="Lestinova T."/>
            <person name="Votypka J."/>
            <person name="Volf P."/>
            <person name="Opperdoes F."/>
            <person name="Flegontov P."/>
            <person name="Lukes J."/>
            <person name="Yurchenko V."/>
        </authorList>
    </citation>
    <scope>NUCLEOTIDE SEQUENCE [LARGE SCALE GENOMIC DNA]</scope>
    <source>
        <strain evidence="15 16">ATCC 30220</strain>
    </source>
</reference>
<comment type="caution">
    <text evidence="15">The sequence shown here is derived from an EMBL/GenBank/DDBJ whole genome shotgun (WGS) entry which is preliminary data.</text>
</comment>
<dbReference type="InterPro" id="IPR000555">
    <property type="entry name" value="JAMM/MPN+_dom"/>
</dbReference>
<evidence type="ECO:0000256" key="11">
    <source>
        <dbReference type="ARBA" id="ARBA00023049"/>
    </source>
</evidence>
<evidence type="ECO:0000256" key="7">
    <source>
        <dbReference type="ARBA" id="ARBA00022723"/>
    </source>
</evidence>
<accession>A0A0N1PD30</accession>
<dbReference type="Pfam" id="PF01398">
    <property type="entry name" value="JAB"/>
    <property type="match status" value="1"/>
</dbReference>
<dbReference type="Proteomes" id="UP000038009">
    <property type="component" value="Unassembled WGS sequence"/>
</dbReference>
<dbReference type="GO" id="GO:0006508">
    <property type="term" value="P:proteolysis"/>
    <property type="evidence" value="ECO:0007669"/>
    <property type="project" value="UniProtKB-KW"/>
</dbReference>
<proteinExistence type="inferred from homology"/>
<dbReference type="GO" id="GO:0008237">
    <property type="term" value="F:metallopeptidase activity"/>
    <property type="evidence" value="ECO:0007669"/>
    <property type="project" value="UniProtKB-KW"/>
</dbReference>
<keyword evidence="9" id="KW-0378">Hydrolase</keyword>
<evidence type="ECO:0000256" key="1">
    <source>
        <dbReference type="ARBA" id="ARBA00004123"/>
    </source>
</evidence>
<name>A0A0N1PD30_LEPSE</name>
<dbReference type="GO" id="GO:0005737">
    <property type="term" value="C:cytoplasm"/>
    <property type="evidence" value="ECO:0007669"/>
    <property type="project" value="UniProtKB-SubCell"/>
</dbReference>
<keyword evidence="10" id="KW-0862">Zinc</keyword>
<dbReference type="OrthoDB" id="605656at2759"/>
<organism evidence="15 16">
    <name type="scientific">Leptomonas seymouri</name>
    <dbReference type="NCBI Taxonomy" id="5684"/>
    <lineage>
        <taxon>Eukaryota</taxon>
        <taxon>Discoba</taxon>
        <taxon>Euglenozoa</taxon>
        <taxon>Kinetoplastea</taxon>
        <taxon>Metakinetoplastina</taxon>
        <taxon>Trypanosomatida</taxon>
        <taxon>Trypanosomatidae</taxon>
        <taxon>Leishmaniinae</taxon>
        <taxon>Leptomonas</taxon>
    </lineage>
</organism>
<dbReference type="PANTHER" id="PTHR10410">
    <property type="entry name" value="EUKARYOTIC TRANSLATION INITIATION FACTOR 3 -RELATED"/>
    <property type="match status" value="1"/>
</dbReference>
<keyword evidence="5" id="KW-0963">Cytoplasm</keyword>
<dbReference type="SUPFAM" id="SSF102712">
    <property type="entry name" value="JAB1/MPN domain"/>
    <property type="match status" value="1"/>
</dbReference>
<feature type="compositionally biased region" description="Basic and acidic residues" evidence="13">
    <location>
        <begin position="221"/>
        <end position="234"/>
    </location>
</feature>
<evidence type="ECO:0000256" key="10">
    <source>
        <dbReference type="ARBA" id="ARBA00022833"/>
    </source>
</evidence>
<evidence type="ECO:0000256" key="5">
    <source>
        <dbReference type="ARBA" id="ARBA00022490"/>
    </source>
</evidence>
<keyword evidence="16" id="KW-1185">Reference proteome</keyword>
<dbReference type="VEuPathDB" id="TriTrypDB:Lsey_0068_0090"/>
<comment type="subcellular location">
    <subcellularLocation>
        <location evidence="2">Cytoplasm</location>
    </subcellularLocation>
    <subcellularLocation>
        <location evidence="1">Nucleus</location>
    </subcellularLocation>
</comment>
<evidence type="ECO:0000256" key="12">
    <source>
        <dbReference type="ARBA" id="ARBA00023242"/>
    </source>
</evidence>
<feature type="domain" description="MPN" evidence="14">
    <location>
        <begin position="68"/>
        <end position="215"/>
    </location>
</feature>
<keyword evidence="12" id="KW-0539">Nucleus</keyword>
<dbReference type="GO" id="GO:0046872">
    <property type="term" value="F:metal ion binding"/>
    <property type="evidence" value="ECO:0007669"/>
    <property type="project" value="UniProtKB-KW"/>
</dbReference>
<dbReference type="InterPro" id="IPR037518">
    <property type="entry name" value="MPN"/>
</dbReference>
<evidence type="ECO:0000259" key="14">
    <source>
        <dbReference type="PROSITE" id="PS50249"/>
    </source>
</evidence>
<comment type="similarity">
    <text evidence="3">Belongs to the peptidase M67A family. CSN5 subfamily.</text>
</comment>
<evidence type="ECO:0000256" key="4">
    <source>
        <dbReference type="ARBA" id="ARBA00014880"/>
    </source>
</evidence>
<feature type="compositionally biased region" description="Low complexity" evidence="13">
    <location>
        <begin position="17"/>
        <end position="28"/>
    </location>
</feature>
<dbReference type="OMA" id="ANYLEYH"/>
<dbReference type="EMBL" id="LJSK01000068">
    <property type="protein sequence ID" value="KPI87933.1"/>
    <property type="molecule type" value="Genomic_DNA"/>
</dbReference>
<evidence type="ECO:0000256" key="13">
    <source>
        <dbReference type="SAM" id="MobiDB-lite"/>
    </source>
</evidence>
<keyword evidence="6" id="KW-0645">Protease</keyword>
<dbReference type="Gene3D" id="3.40.140.10">
    <property type="entry name" value="Cytidine Deaminase, domain 2"/>
    <property type="match status" value="1"/>
</dbReference>
<feature type="region of interest" description="Disordered" evidence="13">
    <location>
        <begin position="215"/>
        <end position="259"/>
    </location>
</feature>
<evidence type="ECO:0000256" key="6">
    <source>
        <dbReference type="ARBA" id="ARBA00022670"/>
    </source>
</evidence>
<dbReference type="GO" id="GO:0008180">
    <property type="term" value="C:COP9 signalosome"/>
    <property type="evidence" value="ECO:0007669"/>
    <property type="project" value="UniProtKB-KW"/>
</dbReference>
<dbReference type="FunFam" id="3.40.140.10:FF:000203">
    <property type="entry name" value="COP9 signalosome complex subunit 5"/>
    <property type="match status" value="1"/>
</dbReference>
<dbReference type="SMART" id="SM00232">
    <property type="entry name" value="JAB_MPN"/>
    <property type="match status" value="1"/>
</dbReference>
<evidence type="ECO:0000313" key="16">
    <source>
        <dbReference type="Proteomes" id="UP000038009"/>
    </source>
</evidence>
<evidence type="ECO:0000313" key="15">
    <source>
        <dbReference type="EMBL" id="KPI87933.1"/>
    </source>
</evidence>
<sequence length="450" mass="49177">MPTTAATSGHRLEHYGSTNQSTSATSATPPFTDLPVVSDSYWAPDVEQMNTARRQKPWRADPHFFNAVSVSLAATMKMFIHGTCGRPDMSQGRFNWFEVMGLLIGHFRDRELILTDSFSLPVAASEVECSMTETSQIYMADYLEYHRRLGKAEPGCVGWYHTHPGYSCFLSGIDVTTQQGSQRMQDPWVALVIDPVETLRTGQFSMKAFRTYPEGFTPPEAAEKAPRAKGDADGARPPSPPHHRGGGGANWGNTESPSTNRFKDFGMHANRYYELPVRVVQSTRDAPLWAALQQHFWPLSLSLTFPFAASTRIRQCGPKALDDITATLAATLADVRRGGRAVTASSLIRAVRRGGRYEPSTMPLLYKAAGASLGEGRFVGAGNSAGNVRVPEEERAAVAHNLLSVARDALQAKSESLSLMGDSQPVRSELLQALRVVSAASKATSTKKQR</sequence>
<protein>
    <recommendedName>
        <fullName evidence="4">COP9 signalosome complex subunit 5</fullName>
    </recommendedName>
</protein>
<dbReference type="InterPro" id="IPR050242">
    <property type="entry name" value="JAMM_MPN+_peptidase_M67A"/>
</dbReference>